<dbReference type="Gene3D" id="3.40.50.300">
    <property type="entry name" value="P-loop containing nucleotide triphosphate hydrolases"/>
    <property type="match status" value="1"/>
</dbReference>
<accession>A0A8J3CKG9</accession>
<evidence type="ECO:0000313" key="3">
    <source>
        <dbReference type="Proteomes" id="UP000637578"/>
    </source>
</evidence>
<reference evidence="2" key="2">
    <citation type="submission" date="2020-09" db="EMBL/GenBank/DDBJ databases">
        <authorList>
            <person name="Sun Q."/>
            <person name="Zhou Y."/>
        </authorList>
    </citation>
    <scope>NUCLEOTIDE SEQUENCE</scope>
    <source>
        <strain evidence="2">CGMCC 4.5737</strain>
    </source>
</reference>
<gene>
    <name evidence="2" type="ORF">GCM10012275_61150</name>
</gene>
<protein>
    <recommendedName>
        <fullName evidence="4">AAA domain-containing protein</fullName>
    </recommendedName>
</protein>
<dbReference type="AlphaFoldDB" id="A0A8J3CKG9"/>
<evidence type="ECO:0000256" key="1">
    <source>
        <dbReference type="SAM" id="MobiDB-lite"/>
    </source>
</evidence>
<evidence type="ECO:0008006" key="4">
    <source>
        <dbReference type="Google" id="ProtNLM"/>
    </source>
</evidence>
<organism evidence="2 3">
    <name type="scientific">Longimycelium tulufanense</name>
    <dbReference type="NCBI Taxonomy" id="907463"/>
    <lineage>
        <taxon>Bacteria</taxon>
        <taxon>Bacillati</taxon>
        <taxon>Actinomycetota</taxon>
        <taxon>Actinomycetes</taxon>
        <taxon>Pseudonocardiales</taxon>
        <taxon>Pseudonocardiaceae</taxon>
        <taxon>Longimycelium</taxon>
    </lineage>
</organism>
<feature type="region of interest" description="Disordered" evidence="1">
    <location>
        <begin position="1"/>
        <end position="159"/>
    </location>
</feature>
<reference evidence="2" key="1">
    <citation type="journal article" date="2014" name="Int. J. Syst. Evol. Microbiol.">
        <title>Complete genome sequence of Corynebacterium casei LMG S-19264T (=DSM 44701T), isolated from a smear-ripened cheese.</title>
        <authorList>
            <consortium name="US DOE Joint Genome Institute (JGI-PGF)"/>
            <person name="Walter F."/>
            <person name="Albersmeier A."/>
            <person name="Kalinowski J."/>
            <person name="Ruckert C."/>
        </authorList>
    </citation>
    <scope>NUCLEOTIDE SEQUENCE</scope>
    <source>
        <strain evidence="2">CGMCC 4.5737</strain>
    </source>
</reference>
<dbReference type="InterPro" id="IPR027417">
    <property type="entry name" value="P-loop_NTPase"/>
</dbReference>
<dbReference type="Proteomes" id="UP000637578">
    <property type="component" value="Unassembled WGS sequence"/>
</dbReference>
<proteinExistence type="predicted"/>
<dbReference type="EMBL" id="BMMK01000055">
    <property type="protein sequence ID" value="GGM82289.1"/>
    <property type="molecule type" value="Genomic_DNA"/>
</dbReference>
<keyword evidence="3" id="KW-1185">Reference proteome</keyword>
<evidence type="ECO:0000313" key="2">
    <source>
        <dbReference type="EMBL" id="GGM82289.1"/>
    </source>
</evidence>
<name>A0A8J3CKG9_9PSEU</name>
<feature type="compositionally biased region" description="Low complexity" evidence="1">
    <location>
        <begin position="80"/>
        <end position="111"/>
    </location>
</feature>
<dbReference type="SUPFAM" id="SSF52540">
    <property type="entry name" value="P-loop containing nucleoside triphosphate hydrolases"/>
    <property type="match status" value="1"/>
</dbReference>
<feature type="compositionally biased region" description="Low complexity" evidence="1">
    <location>
        <begin position="59"/>
        <end position="72"/>
    </location>
</feature>
<sequence length="501" mass="52012">MTVPEPTTDPAQTGRHLRPVPTAGSPGPGSDAPVERDEPAPGAGGYRQGYSPEVQHKQAAGSPGAESPAPASYTPDERGSTAADRAAGTGSAAGPAAAGVAVTGVTAPVRTPQRRDPAGDVTAPARPPGHTGTPPRQGPGRGGSPVRQPAAGDSVPAAEPVRRVLLTPASQIRMRPVRWAWTDRIPAGALTVIPGREGIGKSLTLAWLAAQLTRGTLPGQHHGQPRPVIYAATEDSWAHTIGPRLYAAGADLDLVYRVEIEHAAGGVDQLTLPRDCEALTTEIERLGVALLAADPLLSLIHAGIDTHRDRDLRTALEPLARLADATGCAVVGLAHFNKSASNDALNLITGSRAFSAVARAVIAIARDTDTDDGTCIMSQAKNNLGRLDLPSLRYRVDSVDVPTDEGPATVGRLVFLGETDRHVNDILTDHGGTKGTGTKREAAAAWLAEYLTSHGETPSRDVKDAGQEAGFSASTIDRAARSLNVVSTSVGFPSTTVWRLP</sequence>
<comment type="caution">
    <text evidence="2">The sequence shown here is derived from an EMBL/GenBank/DDBJ whole genome shotgun (WGS) entry which is preliminary data.</text>
</comment>
<dbReference type="Pfam" id="PF13481">
    <property type="entry name" value="AAA_25"/>
    <property type="match status" value="1"/>
</dbReference>